<evidence type="ECO:0000313" key="1">
    <source>
        <dbReference type="EMBL" id="MBR9970652.1"/>
    </source>
</evidence>
<dbReference type="InterPro" id="IPR002060">
    <property type="entry name" value="Squ/phyt_synthse"/>
</dbReference>
<sequence>MTSRSSFYWPMRLLPQAKRQAMFALYGFCRAADDISDGADDIAVKQAKLTTLRAALAAWSQTGIALHPAVAALAPFIRRFDLPVSELELLLDGMETDVNAPLTAPARRELRLYCRQVAGTVGILAIHIMGRPDAGTFALALAEALQLTNILRDVAEDARHGRLYLPHEDLHQAGIITPSPRAVLTHPALPRACMILHQAAEEKFTEAQAELARVGRRNLWPAVAMMAIYHALLLRLPRRDWTTPPPRLGHWHRLWIAVGAAIRLA</sequence>
<dbReference type="CDD" id="cd00683">
    <property type="entry name" value="Trans_IPPS_HH"/>
    <property type="match status" value="1"/>
</dbReference>
<name>A0ABS5I897_9PROT</name>
<dbReference type="InterPro" id="IPR044843">
    <property type="entry name" value="Trans_IPPS_bact-type"/>
</dbReference>
<dbReference type="PANTHER" id="PTHR31480">
    <property type="entry name" value="BIFUNCTIONAL LYCOPENE CYCLASE/PHYTOENE SYNTHASE"/>
    <property type="match status" value="1"/>
</dbReference>
<dbReference type="SUPFAM" id="SSF48576">
    <property type="entry name" value="Terpenoid synthases"/>
    <property type="match status" value="1"/>
</dbReference>
<dbReference type="Gene3D" id="1.10.600.10">
    <property type="entry name" value="Farnesyl Diphosphate Synthase"/>
    <property type="match status" value="1"/>
</dbReference>
<proteinExistence type="predicted"/>
<dbReference type="Pfam" id="PF00494">
    <property type="entry name" value="SQS_PSY"/>
    <property type="match status" value="1"/>
</dbReference>
<dbReference type="SFLD" id="SFLDG01212">
    <property type="entry name" value="Phytoene_synthase_like"/>
    <property type="match status" value="1"/>
</dbReference>
<dbReference type="InterPro" id="IPR008949">
    <property type="entry name" value="Isoprenoid_synthase_dom_sf"/>
</dbReference>
<protein>
    <submittedName>
        <fullName evidence="1">Squalene/phytoene synthase family protein</fullName>
    </submittedName>
</protein>
<evidence type="ECO:0000313" key="2">
    <source>
        <dbReference type="Proteomes" id="UP000680714"/>
    </source>
</evidence>
<dbReference type="Proteomes" id="UP000680714">
    <property type="component" value="Unassembled WGS sequence"/>
</dbReference>
<dbReference type="RefSeq" id="WP_211546129.1">
    <property type="nucleotide sequence ID" value="NZ_JAGTUF010000001.1"/>
</dbReference>
<reference evidence="1 2" key="1">
    <citation type="submission" date="2021-04" db="EMBL/GenBank/DDBJ databases">
        <title>Magnetospirillum sulfuroxidans sp. nov., a facultative chemolithoautotrophic sulfur-oxidizing alphaproteobacterium isolated from freshwater sediment and proposals for Paramagetospirillum gen. nov., and Magnetospirillaceae fam. nov.</title>
        <authorList>
            <person name="Koziaeva V."/>
            <person name="Geelhoed J.S."/>
            <person name="Sorokin D.Y."/>
            <person name="Grouzdev D.S."/>
        </authorList>
    </citation>
    <scope>NUCLEOTIDE SEQUENCE [LARGE SCALE GENOMIC DNA]</scope>
    <source>
        <strain evidence="1 2">J10</strain>
    </source>
</reference>
<dbReference type="InterPro" id="IPR033904">
    <property type="entry name" value="Trans_IPPS_HH"/>
</dbReference>
<dbReference type="EMBL" id="JAGTUF010000001">
    <property type="protein sequence ID" value="MBR9970652.1"/>
    <property type="molecule type" value="Genomic_DNA"/>
</dbReference>
<gene>
    <name evidence="1" type="ORF">KEC16_02860</name>
</gene>
<organism evidence="1 2">
    <name type="scientific">Magnetospirillum sulfuroxidans</name>
    <dbReference type="NCBI Taxonomy" id="611300"/>
    <lineage>
        <taxon>Bacteria</taxon>
        <taxon>Pseudomonadati</taxon>
        <taxon>Pseudomonadota</taxon>
        <taxon>Alphaproteobacteria</taxon>
        <taxon>Rhodospirillales</taxon>
        <taxon>Rhodospirillaceae</taxon>
        <taxon>Magnetospirillum</taxon>
    </lineage>
</organism>
<dbReference type="SFLD" id="SFLDS00005">
    <property type="entry name" value="Isoprenoid_Synthase_Type_I"/>
    <property type="match status" value="1"/>
</dbReference>
<accession>A0ABS5I897</accession>
<dbReference type="SFLD" id="SFLDG01018">
    <property type="entry name" value="Squalene/Phytoene_Synthase_Lik"/>
    <property type="match status" value="1"/>
</dbReference>
<keyword evidence="2" id="KW-1185">Reference proteome</keyword>
<comment type="caution">
    <text evidence="1">The sequence shown here is derived from an EMBL/GenBank/DDBJ whole genome shotgun (WGS) entry which is preliminary data.</text>
</comment>